<dbReference type="AlphaFoldDB" id="A0A9D1UCF1"/>
<dbReference type="Proteomes" id="UP000824265">
    <property type="component" value="Unassembled WGS sequence"/>
</dbReference>
<dbReference type="EMBL" id="DXGH01000064">
    <property type="protein sequence ID" value="HIW82108.1"/>
    <property type="molecule type" value="Genomic_DNA"/>
</dbReference>
<reference evidence="2" key="2">
    <citation type="submission" date="2021-04" db="EMBL/GenBank/DDBJ databases">
        <authorList>
            <person name="Gilroy R."/>
        </authorList>
    </citation>
    <scope>NUCLEOTIDE SEQUENCE</scope>
    <source>
        <strain evidence="2">CHK195-6426</strain>
    </source>
</reference>
<sequence length="387" mass="43159">MKGKQNRILTGIAAALVLVTAVVMYAVHRAVPFMMDDLWYATLLSEDTPVRTVSDIFKSQIWHYFNWGGRSMTHSILQLTLLAGESAADVLNVGVTFLLALLICTVAGNKRLPAFFAACGMLPALNANWKMSMFWQSGAANYLYITVFLLAFLYCYLRELSDTGGFGKNAQPFLQEGIKPLPGIGVWIVPLGILAGWSNENMGPAVWLSSLFVMVLLFRENKRIKPWMVLGSLSCLFGWVMMIAAPGNYVRSAQTQEDQYGLLWRCFLRGYAQSKAALEYLFPALLVVCAMLLLARALKLKLGRRNVILLGCALLSWGAMILSPHYPDRACFGTMVLLICVALRIGGRIARERKDMAIPLFAVSVLVWLRGMYFLGEFLAISWGWIR</sequence>
<evidence type="ECO:0000313" key="2">
    <source>
        <dbReference type="EMBL" id="HIW82108.1"/>
    </source>
</evidence>
<feature type="transmembrane region" description="Helical" evidence="1">
    <location>
        <begin position="90"/>
        <end position="107"/>
    </location>
</feature>
<name>A0A9D1UCF1_9FIRM</name>
<organism evidence="2 3">
    <name type="scientific">Candidatus Acetatifactor stercoripullorum</name>
    <dbReference type="NCBI Taxonomy" id="2838414"/>
    <lineage>
        <taxon>Bacteria</taxon>
        <taxon>Bacillati</taxon>
        <taxon>Bacillota</taxon>
        <taxon>Clostridia</taxon>
        <taxon>Lachnospirales</taxon>
        <taxon>Lachnospiraceae</taxon>
        <taxon>Acetatifactor</taxon>
    </lineage>
</organism>
<proteinExistence type="predicted"/>
<feature type="transmembrane region" description="Helical" evidence="1">
    <location>
        <begin position="141"/>
        <end position="157"/>
    </location>
</feature>
<dbReference type="InterPro" id="IPR045691">
    <property type="entry name" value="DUF6056"/>
</dbReference>
<keyword evidence="1" id="KW-0812">Transmembrane</keyword>
<accession>A0A9D1UCF1</accession>
<evidence type="ECO:0000256" key="1">
    <source>
        <dbReference type="SAM" id="Phobius"/>
    </source>
</evidence>
<feature type="transmembrane region" description="Helical" evidence="1">
    <location>
        <begin position="7"/>
        <end position="27"/>
    </location>
</feature>
<keyword evidence="1" id="KW-0472">Membrane</keyword>
<feature type="transmembrane region" description="Helical" evidence="1">
    <location>
        <begin position="202"/>
        <end position="218"/>
    </location>
</feature>
<protein>
    <submittedName>
        <fullName evidence="2">Uncharacterized protein</fullName>
    </submittedName>
</protein>
<feature type="transmembrane region" description="Helical" evidence="1">
    <location>
        <begin position="332"/>
        <end position="350"/>
    </location>
</feature>
<keyword evidence="1" id="KW-1133">Transmembrane helix</keyword>
<dbReference type="Pfam" id="PF19528">
    <property type="entry name" value="DUF6056"/>
    <property type="match status" value="1"/>
</dbReference>
<comment type="caution">
    <text evidence="2">The sequence shown here is derived from an EMBL/GenBank/DDBJ whole genome shotgun (WGS) entry which is preliminary data.</text>
</comment>
<gene>
    <name evidence="2" type="ORF">H9742_11450</name>
</gene>
<reference evidence="2" key="1">
    <citation type="journal article" date="2021" name="PeerJ">
        <title>Extensive microbial diversity within the chicken gut microbiome revealed by metagenomics and culture.</title>
        <authorList>
            <person name="Gilroy R."/>
            <person name="Ravi A."/>
            <person name="Getino M."/>
            <person name="Pursley I."/>
            <person name="Horton D.L."/>
            <person name="Alikhan N.F."/>
            <person name="Baker D."/>
            <person name="Gharbi K."/>
            <person name="Hall N."/>
            <person name="Watson M."/>
            <person name="Adriaenssens E.M."/>
            <person name="Foster-Nyarko E."/>
            <person name="Jarju S."/>
            <person name="Secka A."/>
            <person name="Antonio M."/>
            <person name="Oren A."/>
            <person name="Chaudhuri R.R."/>
            <person name="La Ragione R."/>
            <person name="Hildebrand F."/>
            <person name="Pallen M.J."/>
        </authorList>
    </citation>
    <scope>NUCLEOTIDE SEQUENCE</scope>
    <source>
        <strain evidence="2">CHK195-6426</strain>
    </source>
</reference>
<feature type="transmembrane region" description="Helical" evidence="1">
    <location>
        <begin position="277"/>
        <end position="295"/>
    </location>
</feature>
<feature type="transmembrane region" description="Helical" evidence="1">
    <location>
        <begin position="357"/>
        <end position="386"/>
    </location>
</feature>
<feature type="transmembrane region" description="Helical" evidence="1">
    <location>
        <begin position="227"/>
        <end position="245"/>
    </location>
</feature>
<feature type="transmembrane region" description="Helical" evidence="1">
    <location>
        <begin position="307"/>
        <end position="326"/>
    </location>
</feature>
<evidence type="ECO:0000313" key="3">
    <source>
        <dbReference type="Proteomes" id="UP000824265"/>
    </source>
</evidence>